<dbReference type="Gene3D" id="3.90.280.10">
    <property type="entry name" value="PEBP-like"/>
    <property type="match status" value="1"/>
</dbReference>
<feature type="non-terminal residue" evidence="1">
    <location>
        <position position="1"/>
    </location>
</feature>
<dbReference type="GO" id="GO:0005543">
    <property type="term" value="F:phospholipid binding"/>
    <property type="evidence" value="ECO:0007669"/>
    <property type="project" value="TreeGrafter"/>
</dbReference>
<accession>A0AA40AQK6</accession>
<sequence length="197" mass="21858">TVIDDFFPALELHASWPSKQQASLGNTLNPEKLQDAPSVSLHDTSESSKLCSSRVSYVIALTDPDAPSRDDPKWSEMCHWIVTGVSASAIANRKARCSSRALGDLTEVMPYKAPGPPEKTGKHRYVFFAFVPENGTTERLHPSKPADRQHWGYNTDDGETKGVRDWAKDNGLVPVAANFIYAKNKKTVKAPVEGWYW</sequence>
<evidence type="ECO:0000313" key="2">
    <source>
        <dbReference type="Proteomes" id="UP001172102"/>
    </source>
</evidence>
<protein>
    <submittedName>
        <fullName evidence="1">Phosphatidylethanolamine-binding protein</fullName>
    </submittedName>
</protein>
<name>A0AA40AQK6_9PEZI</name>
<proteinExistence type="predicted"/>
<keyword evidence="2" id="KW-1185">Reference proteome</keyword>
<dbReference type="Proteomes" id="UP001172102">
    <property type="component" value="Unassembled WGS sequence"/>
</dbReference>
<dbReference type="PANTHER" id="PTHR11362:SF148">
    <property type="entry name" value="CARBOXYPEPTIDASE Y INHIBITOR"/>
    <property type="match status" value="1"/>
</dbReference>
<dbReference type="PANTHER" id="PTHR11362">
    <property type="entry name" value="PHOSPHATIDYLETHANOLAMINE-BINDING PROTEIN"/>
    <property type="match status" value="1"/>
</dbReference>
<dbReference type="InterPro" id="IPR036610">
    <property type="entry name" value="PEBP-like_sf"/>
</dbReference>
<dbReference type="AlphaFoldDB" id="A0AA40AQK6"/>
<dbReference type="Pfam" id="PF01161">
    <property type="entry name" value="PBP"/>
    <property type="match status" value="1"/>
</dbReference>
<evidence type="ECO:0000313" key="1">
    <source>
        <dbReference type="EMBL" id="KAK0720193.1"/>
    </source>
</evidence>
<comment type="caution">
    <text evidence="1">The sequence shown here is derived from an EMBL/GenBank/DDBJ whole genome shotgun (WGS) entry which is preliminary data.</text>
</comment>
<organism evidence="1 2">
    <name type="scientific">Lasiosphaeris hirsuta</name>
    <dbReference type="NCBI Taxonomy" id="260670"/>
    <lineage>
        <taxon>Eukaryota</taxon>
        <taxon>Fungi</taxon>
        <taxon>Dikarya</taxon>
        <taxon>Ascomycota</taxon>
        <taxon>Pezizomycotina</taxon>
        <taxon>Sordariomycetes</taxon>
        <taxon>Sordariomycetidae</taxon>
        <taxon>Sordariales</taxon>
        <taxon>Lasiosphaeriaceae</taxon>
        <taxon>Lasiosphaeris</taxon>
    </lineage>
</organism>
<reference evidence="1" key="1">
    <citation type="submission" date="2023-06" db="EMBL/GenBank/DDBJ databases">
        <title>Genome-scale phylogeny and comparative genomics of the fungal order Sordariales.</title>
        <authorList>
            <consortium name="Lawrence Berkeley National Laboratory"/>
            <person name="Hensen N."/>
            <person name="Bonometti L."/>
            <person name="Westerberg I."/>
            <person name="Brannstrom I.O."/>
            <person name="Guillou S."/>
            <person name="Cros-Aarteil S."/>
            <person name="Calhoun S."/>
            <person name="Haridas S."/>
            <person name="Kuo A."/>
            <person name="Mondo S."/>
            <person name="Pangilinan J."/>
            <person name="Riley R."/>
            <person name="Labutti K."/>
            <person name="Andreopoulos B."/>
            <person name="Lipzen A."/>
            <person name="Chen C."/>
            <person name="Yanf M."/>
            <person name="Daum C."/>
            <person name="Ng V."/>
            <person name="Clum A."/>
            <person name="Steindorff A."/>
            <person name="Ohm R."/>
            <person name="Martin F."/>
            <person name="Silar P."/>
            <person name="Natvig D."/>
            <person name="Lalanne C."/>
            <person name="Gautier V."/>
            <person name="Ament-Velasquez S.L."/>
            <person name="Kruys A."/>
            <person name="Hutchinson M.I."/>
            <person name="Powell A.J."/>
            <person name="Barry K."/>
            <person name="Miller A.N."/>
            <person name="Grigoriev I.V."/>
            <person name="Debuchy R."/>
            <person name="Gladieux P."/>
            <person name="Thoren M.H."/>
            <person name="Johannesson H."/>
        </authorList>
    </citation>
    <scope>NUCLEOTIDE SEQUENCE</scope>
    <source>
        <strain evidence="1">SMH4607-1</strain>
    </source>
</reference>
<dbReference type="InterPro" id="IPR008914">
    <property type="entry name" value="PEBP"/>
</dbReference>
<dbReference type="SUPFAM" id="SSF49777">
    <property type="entry name" value="PEBP-like"/>
    <property type="match status" value="1"/>
</dbReference>
<dbReference type="GO" id="GO:0030162">
    <property type="term" value="P:regulation of proteolysis"/>
    <property type="evidence" value="ECO:0007669"/>
    <property type="project" value="TreeGrafter"/>
</dbReference>
<dbReference type="GO" id="GO:0030414">
    <property type="term" value="F:peptidase inhibitor activity"/>
    <property type="evidence" value="ECO:0007669"/>
    <property type="project" value="TreeGrafter"/>
</dbReference>
<dbReference type="CDD" id="cd00866">
    <property type="entry name" value="PEBP_euk"/>
    <property type="match status" value="1"/>
</dbReference>
<gene>
    <name evidence="1" type="ORF">B0H67DRAFT_483961</name>
</gene>
<dbReference type="GO" id="GO:0046578">
    <property type="term" value="P:regulation of Ras protein signal transduction"/>
    <property type="evidence" value="ECO:0007669"/>
    <property type="project" value="TreeGrafter"/>
</dbReference>
<dbReference type="InterPro" id="IPR035810">
    <property type="entry name" value="PEBP_euk"/>
</dbReference>
<dbReference type="EMBL" id="JAUKUA010000003">
    <property type="protein sequence ID" value="KAK0720193.1"/>
    <property type="molecule type" value="Genomic_DNA"/>
</dbReference>